<keyword evidence="8" id="KW-1185">Reference proteome</keyword>
<proteinExistence type="inferred from homology"/>
<evidence type="ECO:0000256" key="5">
    <source>
        <dbReference type="ARBA" id="ARBA00093792"/>
    </source>
</evidence>
<protein>
    <recommendedName>
        <fullName evidence="5">Immunodominant staphylococcal antigen B</fullName>
    </recommendedName>
</protein>
<reference evidence="7 8" key="1">
    <citation type="submission" date="2019-07" db="EMBL/GenBank/DDBJ databases">
        <title>Whole genome shotgun sequence of Staphylococcus kloosii NBRC 109624.</title>
        <authorList>
            <person name="Hosoyama A."/>
            <person name="Uohara A."/>
            <person name="Ohji S."/>
            <person name="Ichikawa N."/>
        </authorList>
    </citation>
    <scope>NUCLEOTIDE SEQUENCE [LARGE SCALE GENOMIC DNA]</scope>
    <source>
        <strain evidence="7 8">NBRC 109624</strain>
    </source>
</reference>
<comment type="caution">
    <text evidence="7">The sequence shown here is derived from an EMBL/GenBank/DDBJ whole genome shotgun (WGS) entry which is preliminary data.</text>
</comment>
<dbReference type="InterPro" id="IPR058086">
    <property type="entry name" value="IsaB"/>
</dbReference>
<gene>
    <name evidence="7" type="primary">isaB_1</name>
    <name evidence="7" type="ORF">SKL01_11510</name>
</gene>
<evidence type="ECO:0000256" key="3">
    <source>
        <dbReference type="ARBA" id="ARBA00022729"/>
    </source>
</evidence>
<comment type="subcellular location">
    <subcellularLocation>
        <location evidence="1">Secreted</location>
    </subcellularLocation>
</comment>
<organism evidence="7 8">
    <name type="scientific">Staphylococcus kloosii</name>
    <dbReference type="NCBI Taxonomy" id="29384"/>
    <lineage>
        <taxon>Bacteria</taxon>
        <taxon>Bacillati</taxon>
        <taxon>Bacillota</taxon>
        <taxon>Bacilli</taxon>
        <taxon>Bacillales</taxon>
        <taxon>Staphylococcaceae</taxon>
        <taxon>Staphylococcus</taxon>
    </lineage>
</organism>
<feature type="chain" id="PRO_5047167667" description="Immunodominant staphylococcal antigen B" evidence="6">
    <location>
        <begin position="30"/>
        <end position="171"/>
    </location>
</feature>
<name>A0ABQ0XM72_9STAP</name>
<evidence type="ECO:0000256" key="1">
    <source>
        <dbReference type="ARBA" id="ARBA00004613"/>
    </source>
</evidence>
<dbReference type="EMBL" id="BKAQ01000008">
    <property type="protein sequence ID" value="GEP81973.1"/>
    <property type="molecule type" value="Genomic_DNA"/>
</dbReference>
<keyword evidence="2" id="KW-0964">Secreted</keyword>
<evidence type="ECO:0000256" key="6">
    <source>
        <dbReference type="SAM" id="SignalP"/>
    </source>
</evidence>
<evidence type="ECO:0000313" key="7">
    <source>
        <dbReference type="EMBL" id="GEP81973.1"/>
    </source>
</evidence>
<evidence type="ECO:0000256" key="2">
    <source>
        <dbReference type="ARBA" id="ARBA00022525"/>
    </source>
</evidence>
<keyword evidence="3 6" id="KW-0732">Signal</keyword>
<dbReference type="Proteomes" id="UP000321040">
    <property type="component" value="Unassembled WGS sequence"/>
</dbReference>
<dbReference type="RefSeq" id="WP_103296169.1">
    <property type="nucleotide sequence ID" value="NZ_BKAQ01000008.1"/>
</dbReference>
<comment type="similarity">
    <text evidence="4">Belongs to the IsaB family.</text>
</comment>
<evidence type="ECO:0000256" key="4">
    <source>
        <dbReference type="ARBA" id="ARBA00093777"/>
    </source>
</evidence>
<sequence>MNKTTKTIVATTVAFGTLFGVGTASGVSAQNNVAHAATTPYYTYHGYAGNDSSFLLNKQFMNGIKYDNVTFNGVKITNVTGSQTFTKYDQTFTNGENNKSANLVKFKVKDQLTVKQLKDAYGSELEQGKLGDKSNTVYQYKPKSPGLFVSFNVNNNKVSDVVIMYGGAGGG</sequence>
<dbReference type="GeneID" id="69903860"/>
<dbReference type="NCBIfam" id="NF047686">
    <property type="entry name" value="IsaB_fam"/>
    <property type="match status" value="1"/>
</dbReference>
<feature type="signal peptide" evidence="6">
    <location>
        <begin position="1"/>
        <end position="29"/>
    </location>
</feature>
<evidence type="ECO:0000313" key="8">
    <source>
        <dbReference type="Proteomes" id="UP000321040"/>
    </source>
</evidence>
<accession>A0ABQ0XM72</accession>